<sequence length="559" mass="63088">MSDENQRRRILPIPLRERTSAEAYLVLPQDFTDAERREIFKDATTAFSAGDVYMHDMYQLSGQIRVPLANAAAVCFNKATELATPSTLRLDEAEALLMSFEDRRGRIPDTGGLSVAALDAAIDNHPAAVEEPKSVQFGALAWQVLVRYVVSGRREHFDQAVDMWTRRVQDLASMDDADDDSALSHARVHLITTSLQKCTRHERDASTVQRALELAKEAVAVDEDESPFEQSILLAIAYEQSYILHGDREHMDTAIKTVEPLTKDSELEEEQQARAQYEFGRLNAALGMATGDRDTWHEGNYNIQRATEDTPRGTPLWERRQEVFQDYLEDYIPQDDVKGCNAVIRALKAQVIAAEAMNSPKLPELLEQRADHQENRYRRRHTLDDLHEAKECRKRAAGAAANPTLLDKFRTAALSVQDNMDLYHDEDDDPEYVETALRDGKLAMELFGQLGREEILSLVHPTFVGGVFQNTATAYRLTYDENILNSFIETNNADAASVENTKLLETAIKTLEKGIAFLELCPGDSSVRGFTESMRRDVQTHQKELDRITKMEAKEPDQA</sequence>
<comment type="caution">
    <text evidence="1">The sequence shown here is derived from an EMBL/GenBank/DDBJ whole genome shotgun (WGS) entry which is preliminary data.</text>
</comment>
<accession>A0A179F5I9</accession>
<gene>
    <name evidence="1" type="ORF">VFPPC_06803</name>
</gene>
<dbReference type="EMBL" id="LSBJ02000008">
    <property type="protein sequence ID" value="OAQ60694.1"/>
    <property type="molecule type" value="Genomic_DNA"/>
</dbReference>
<reference evidence="1 2" key="1">
    <citation type="journal article" date="2016" name="PLoS Pathog.">
        <title>Biosynthesis of antibiotic leucinostatins in bio-control fungus Purpureocillium lilacinum and their inhibition on phytophthora revealed by genome mining.</title>
        <authorList>
            <person name="Wang G."/>
            <person name="Liu Z."/>
            <person name="Lin R."/>
            <person name="Li E."/>
            <person name="Mao Z."/>
            <person name="Ling J."/>
            <person name="Yang Y."/>
            <person name="Yin W.B."/>
            <person name="Xie B."/>
        </authorList>
    </citation>
    <scope>NUCLEOTIDE SEQUENCE [LARGE SCALE GENOMIC DNA]</scope>
    <source>
        <strain evidence="1">170</strain>
    </source>
</reference>
<proteinExistence type="predicted"/>
<protein>
    <recommendedName>
        <fullName evidence="3">KIF-binding protein</fullName>
    </recommendedName>
</protein>
<dbReference type="GeneID" id="28849771"/>
<dbReference type="AlphaFoldDB" id="A0A179F5I9"/>
<dbReference type="Proteomes" id="UP000078397">
    <property type="component" value="Unassembled WGS sequence"/>
</dbReference>
<evidence type="ECO:0000313" key="1">
    <source>
        <dbReference type="EMBL" id="OAQ60694.1"/>
    </source>
</evidence>
<organism evidence="1 2">
    <name type="scientific">Pochonia chlamydosporia 170</name>
    <dbReference type="NCBI Taxonomy" id="1380566"/>
    <lineage>
        <taxon>Eukaryota</taxon>
        <taxon>Fungi</taxon>
        <taxon>Dikarya</taxon>
        <taxon>Ascomycota</taxon>
        <taxon>Pezizomycotina</taxon>
        <taxon>Sordariomycetes</taxon>
        <taxon>Hypocreomycetidae</taxon>
        <taxon>Hypocreales</taxon>
        <taxon>Clavicipitaceae</taxon>
        <taxon>Pochonia</taxon>
    </lineage>
</organism>
<keyword evidence="2" id="KW-1185">Reference proteome</keyword>
<dbReference type="KEGG" id="pchm:VFPPC_06803"/>
<evidence type="ECO:0000313" key="2">
    <source>
        <dbReference type="Proteomes" id="UP000078397"/>
    </source>
</evidence>
<dbReference type="OrthoDB" id="10324542at2759"/>
<evidence type="ECO:0008006" key="3">
    <source>
        <dbReference type="Google" id="ProtNLM"/>
    </source>
</evidence>
<dbReference type="RefSeq" id="XP_018138572.1">
    <property type="nucleotide sequence ID" value="XM_018285777.1"/>
</dbReference>
<name>A0A179F5I9_METCM</name>